<dbReference type="InterPro" id="IPR036047">
    <property type="entry name" value="F-box-like_dom_sf"/>
</dbReference>
<dbReference type="Gene3D" id="1.20.1280.50">
    <property type="match status" value="1"/>
</dbReference>
<dbReference type="Pfam" id="PF00646">
    <property type="entry name" value="F-box"/>
    <property type="match status" value="1"/>
</dbReference>
<dbReference type="PROSITE" id="PS50181">
    <property type="entry name" value="FBOX"/>
    <property type="match status" value="1"/>
</dbReference>
<dbReference type="OrthoDB" id="2745718at2759"/>
<gene>
    <name evidence="2" type="ORF">AAE3_LOCUS4548</name>
</gene>
<protein>
    <recommendedName>
        <fullName evidence="1">F-box domain-containing protein</fullName>
    </recommendedName>
</protein>
<comment type="caution">
    <text evidence="2">The sequence shown here is derived from an EMBL/GenBank/DDBJ whole genome shotgun (WGS) entry which is preliminary data.</text>
</comment>
<dbReference type="InterPro" id="IPR001810">
    <property type="entry name" value="F-box_dom"/>
</dbReference>
<evidence type="ECO:0000313" key="3">
    <source>
        <dbReference type="Proteomes" id="UP000467700"/>
    </source>
</evidence>
<keyword evidence="3" id="KW-1185">Reference proteome</keyword>
<name>A0A8S0WZ00_CYCAE</name>
<proteinExistence type="predicted"/>
<dbReference type="CDD" id="cd09917">
    <property type="entry name" value="F-box_SF"/>
    <property type="match status" value="1"/>
</dbReference>
<reference evidence="2 3" key="1">
    <citation type="submission" date="2020-01" db="EMBL/GenBank/DDBJ databases">
        <authorList>
            <person name="Gupta K D."/>
        </authorList>
    </citation>
    <scope>NUCLEOTIDE SEQUENCE [LARGE SCALE GENOMIC DNA]</scope>
</reference>
<evidence type="ECO:0000313" key="2">
    <source>
        <dbReference type="EMBL" id="CAA7262358.1"/>
    </source>
</evidence>
<feature type="domain" description="F-box" evidence="1">
    <location>
        <begin position="33"/>
        <end position="81"/>
    </location>
</feature>
<dbReference type="SMART" id="SM00256">
    <property type="entry name" value="FBOX"/>
    <property type="match status" value="1"/>
</dbReference>
<evidence type="ECO:0000259" key="1">
    <source>
        <dbReference type="PROSITE" id="PS50181"/>
    </source>
</evidence>
<dbReference type="Proteomes" id="UP000467700">
    <property type="component" value="Unassembled WGS sequence"/>
</dbReference>
<dbReference type="EMBL" id="CACVBS010000035">
    <property type="protein sequence ID" value="CAA7262358.1"/>
    <property type="molecule type" value="Genomic_DNA"/>
</dbReference>
<dbReference type="AlphaFoldDB" id="A0A8S0WZ00"/>
<dbReference type="SUPFAM" id="SSF81383">
    <property type="entry name" value="F-box domain"/>
    <property type="match status" value="1"/>
</dbReference>
<sequence length="522" mass="58809">MTTSYLIIPISAYVTDAPVERPSILPTTISIMPLKVPLLPEDILFVVMTFLDATDIRSMALVCQSFYEIFKSPTIQYIYELQLDGMRDAGSMRSHAGLLERLRDRRRAWETLDWKDVYDVEIPNGFSAYEFVAGAFSRTNGTDFSVHWLPSSTQSGHDIVHPSVGVTIRDFAIDTTQDLVVFLEENQTSEGILHMNLHCRAVSTNEIHPHAASGVMSFDITPHEVYGSRVSAAELQIADDILVLFVSASAGNRFLIWNWEKGVQLYDSLDEDISDVIEDFNILQRGKLIITTPTNVYGNILIYDFCPTTQGPISLLAILELPVLSPNYRVLNVGVHSGPLQRYPTPGTLFTPSPDAHIHTFTLSYVKGPRPGGQLAFKNYVLFVPSSILLRYCKHDPSEEPSDIQWATWGEHGSLLIGPRPSFQWLRYAHGPRVVLKSDDGKGIEVLDFSDANPQRAALRRQHNPTVVPEEDVFLDEIVTYLPHRRTVRKVEQDFFAYMIDEERIVGLNSPGDTTEMQVYCF</sequence>
<organism evidence="2 3">
    <name type="scientific">Cyclocybe aegerita</name>
    <name type="common">Black poplar mushroom</name>
    <name type="synonym">Agrocybe aegerita</name>
    <dbReference type="NCBI Taxonomy" id="1973307"/>
    <lineage>
        <taxon>Eukaryota</taxon>
        <taxon>Fungi</taxon>
        <taxon>Dikarya</taxon>
        <taxon>Basidiomycota</taxon>
        <taxon>Agaricomycotina</taxon>
        <taxon>Agaricomycetes</taxon>
        <taxon>Agaricomycetidae</taxon>
        <taxon>Agaricales</taxon>
        <taxon>Agaricineae</taxon>
        <taxon>Bolbitiaceae</taxon>
        <taxon>Cyclocybe</taxon>
    </lineage>
</organism>
<accession>A0A8S0WZ00</accession>